<gene>
    <name evidence="2" type="ORF">E2C01_022222</name>
</gene>
<accession>A0A5B7E723</accession>
<evidence type="ECO:0000256" key="1">
    <source>
        <dbReference type="SAM" id="MobiDB-lite"/>
    </source>
</evidence>
<evidence type="ECO:0000313" key="2">
    <source>
        <dbReference type="EMBL" id="MPC29006.1"/>
    </source>
</evidence>
<feature type="region of interest" description="Disordered" evidence="1">
    <location>
        <begin position="1"/>
        <end position="27"/>
    </location>
</feature>
<feature type="region of interest" description="Disordered" evidence="1">
    <location>
        <begin position="242"/>
        <end position="261"/>
    </location>
</feature>
<keyword evidence="3" id="KW-1185">Reference proteome</keyword>
<organism evidence="2 3">
    <name type="scientific">Portunus trituberculatus</name>
    <name type="common">Swimming crab</name>
    <name type="synonym">Neptunus trituberculatus</name>
    <dbReference type="NCBI Taxonomy" id="210409"/>
    <lineage>
        <taxon>Eukaryota</taxon>
        <taxon>Metazoa</taxon>
        <taxon>Ecdysozoa</taxon>
        <taxon>Arthropoda</taxon>
        <taxon>Crustacea</taxon>
        <taxon>Multicrustacea</taxon>
        <taxon>Malacostraca</taxon>
        <taxon>Eumalacostraca</taxon>
        <taxon>Eucarida</taxon>
        <taxon>Decapoda</taxon>
        <taxon>Pleocyemata</taxon>
        <taxon>Brachyura</taxon>
        <taxon>Eubrachyura</taxon>
        <taxon>Portunoidea</taxon>
        <taxon>Portunidae</taxon>
        <taxon>Portuninae</taxon>
        <taxon>Portunus</taxon>
    </lineage>
</organism>
<dbReference type="EMBL" id="VSRR010001999">
    <property type="protein sequence ID" value="MPC29006.1"/>
    <property type="molecule type" value="Genomic_DNA"/>
</dbReference>
<comment type="caution">
    <text evidence="2">The sequence shown here is derived from an EMBL/GenBank/DDBJ whole genome shotgun (WGS) entry which is preliminary data.</text>
</comment>
<evidence type="ECO:0000313" key="3">
    <source>
        <dbReference type="Proteomes" id="UP000324222"/>
    </source>
</evidence>
<name>A0A5B7E723_PORTR</name>
<sequence length="261" mass="28359">MIDPHSENSHYNYFQKSSSHSPFPQVGPTKAVWEQSQMKRPQPSLQVPPCMQGLEEQEPPSLWQKLIMEPVPHAAHVAQAQPARPHLRGHLHASAHTTNIQCSVQVQPWQKMLFIPKGKQNTTPPNHSGGHSHSLPTWCGEVIGSLVHCDAAHLAISVQCDLMPPAIINSPSLGRHGVTVRKHKCHLSAGQCSGMPLLSWWPKSLANTVKSQLTENGLLDNKNVGNADTLASIQVTPKRGASLSAESSVSSPELPESLSCT</sequence>
<dbReference type="Proteomes" id="UP000324222">
    <property type="component" value="Unassembled WGS sequence"/>
</dbReference>
<dbReference type="AlphaFoldDB" id="A0A5B7E723"/>
<proteinExistence type="predicted"/>
<reference evidence="2 3" key="1">
    <citation type="submission" date="2019-05" db="EMBL/GenBank/DDBJ databases">
        <title>Another draft genome of Portunus trituberculatus and its Hox gene families provides insights of decapod evolution.</title>
        <authorList>
            <person name="Jeong J.-H."/>
            <person name="Song I."/>
            <person name="Kim S."/>
            <person name="Choi T."/>
            <person name="Kim D."/>
            <person name="Ryu S."/>
            <person name="Kim W."/>
        </authorList>
    </citation>
    <scope>NUCLEOTIDE SEQUENCE [LARGE SCALE GENOMIC DNA]</scope>
    <source>
        <tissue evidence="2">Muscle</tissue>
    </source>
</reference>
<feature type="compositionally biased region" description="Polar residues" evidence="1">
    <location>
        <begin position="9"/>
        <end position="22"/>
    </location>
</feature>
<protein>
    <submittedName>
        <fullName evidence="2">Uncharacterized protein</fullName>
    </submittedName>
</protein>